<accession>A0A1G5CFV4</accession>
<evidence type="ECO:0000256" key="1">
    <source>
        <dbReference type="SAM" id="Phobius"/>
    </source>
</evidence>
<evidence type="ECO:0008006" key="4">
    <source>
        <dbReference type="Google" id="ProtNLM"/>
    </source>
</evidence>
<dbReference type="Gene3D" id="3.30.450.40">
    <property type="match status" value="1"/>
</dbReference>
<keyword evidence="1" id="KW-1133">Transmembrane helix</keyword>
<dbReference type="AlphaFoldDB" id="A0A1G5CFV4"/>
<keyword evidence="3" id="KW-1185">Reference proteome</keyword>
<dbReference type="SUPFAM" id="SSF55781">
    <property type="entry name" value="GAF domain-like"/>
    <property type="match status" value="1"/>
</dbReference>
<evidence type="ECO:0000313" key="2">
    <source>
        <dbReference type="EMBL" id="SCY01359.1"/>
    </source>
</evidence>
<reference evidence="2 3" key="1">
    <citation type="submission" date="2016-10" db="EMBL/GenBank/DDBJ databases">
        <authorList>
            <person name="de Groot N.N."/>
        </authorList>
    </citation>
    <scope>NUCLEOTIDE SEQUENCE [LARGE SCALE GENOMIC DNA]</scope>
    <source>
        <strain evidence="2 3">AA1</strain>
    </source>
</reference>
<dbReference type="Proteomes" id="UP000198870">
    <property type="component" value="Unassembled WGS sequence"/>
</dbReference>
<dbReference type="InterPro" id="IPR029016">
    <property type="entry name" value="GAF-like_dom_sf"/>
</dbReference>
<dbReference type="EMBL" id="FMUX01000003">
    <property type="protein sequence ID" value="SCY01359.1"/>
    <property type="molecule type" value="Genomic_DNA"/>
</dbReference>
<gene>
    <name evidence="2" type="ORF">SAMN05216233_1033</name>
</gene>
<evidence type="ECO:0000313" key="3">
    <source>
        <dbReference type="Proteomes" id="UP000198870"/>
    </source>
</evidence>
<dbReference type="STRING" id="419481.SAMN05216233_1033"/>
<name>A0A1G5CFV4_9BACT</name>
<protein>
    <recommendedName>
        <fullName evidence="4">GAF domain-containing protein</fullName>
    </recommendedName>
</protein>
<keyword evidence="1" id="KW-0472">Membrane</keyword>
<proteinExistence type="predicted"/>
<keyword evidence="1" id="KW-0812">Transmembrane</keyword>
<dbReference type="RefSeq" id="WP_092209034.1">
    <property type="nucleotide sequence ID" value="NZ_FMUX01000003.1"/>
</dbReference>
<feature type="transmembrane region" description="Helical" evidence="1">
    <location>
        <begin position="20"/>
        <end position="38"/>
    </location>
</feature>
<sequence>MDATTWKALEVCSKIMTNHGTWVGLVTLALGLFAGNGWQLRIQERLKSSFRKELFGKMETGKQINDALDGLLIDLDCERATVFQYHNGNQNAVGVHFDRCSNTHERVQVGASPLMTTLQSLPNSFFASWNTEMMKMKEIHCPDLETVRERDFGLYQFLAEQGVRSFYLVGIFSFDGDPVGFVGIHYCRQPRDLSPAELDRLRATSLKICGLVLAGKGDA</sequence>
<organism evidence="2 3">
    <name type="scientific">Desulfoluna spongiiphila</name>
    <dbReference type="NCBI Taxonomy" id="419481"/>
    <lineage>
        <taxon>Bacteria</taxon>
        <taxon>Pseudomonadati</taxon>
        <taxon>Thermodesulfobacteriota</taxon>
        <taxon>Desulfobacteria</taxon>
        <taxon>Desulfobacterales</taxon>
        <taxon>Desulfolunaceae</taxon>
        <taxon>Desulfoluna</taxon>
    </lineage>
</organism>